<organism evidence="1 2">
    <name type="scientific">Aspergillus keveii</name>
    <dbReference type="NCBI Taxonomy" id="714993"/>
    <lineage>
        <taxon>Eukaryota</taxon>
        <taxon>Fungi</taxon>
        <taxon>Dikarya</taxon>
        <taxon>Ascomycota</taxon>
        <taxon>Pezizomycotina</taxon>
        <taxon>Eurotiomycetes</taxon>
        <taxon>Eurotiomycetidae</taxon>
        <taxon>Eurotiales</taxon>
        <taxon>Aspergillaceae</taxon>
        <taxon>Aspergillus</taxon>
        <taxon>Aspergillus subgen. Nidulantes</taxon>
    </lineage>
</organism>
<dbReference type="EMBL" id="JBFTWV010000243">
    <property type="protein sequence ID" value="KAL2783358.1"/>
    <property type="molecule type" value="Genomic_DNA"/>
</dbReference>
<sequence length="232" mass="26383">MFTGSPSMTRPGHYARYFPLLHDGQRELLPVLWNCAIQIIDGEDGALVQEIAVDCWRSPYVVVASSQKDFALVSVRDEPNIAMKMRMQRFSRGPDGFFPVSLLSTEHVFLDFLYTGHNIVAIDPFRHLVAIPSVARGLPEISKLVSGDFESVFIPDNPNDNPAIEALCRGTVDEITLPPKYAHHKKRRLFVPDNNYGRRDMWFVDGDRLLYRTVHGGVRPDAYFIFDFGLRT</sequence>
<evidence type="ECO:0000313" key="1">
    <source>
        <dbReference type="EMBL" id="KAL2783358.1"/>
    </source>
</evidence>
<comment type="caution">
    <text evidence="1">The sequence shown here is derived from an EMBL/GenBank/DDBJ whole genome shotgun (WGS) entry which is preliminary data.</text>
</comment>
<name>A0ABR4FJY5_9EURO</name>
<reference evidence="1 2" key="1">
    <citation type="submission" date="2024-07" db="EMBL/GenBank/DDBJ databases">
        <title>Section-level genome sequencing and comparative genomics of Aspergillus sections Usti and Cavernicolus.</title>
        <authorList>
            <consortium name="Lawrence Berkeley National Laboratory"/>
            <person name="Nybo J.L."/>
            <person name="Vesth T.C."/>
            <person name="Theobald S."/>
            <person name="Frisvad J.C."/>
            <person name="Larsen T.O."/>
            <person name="Kjaerboelling I."/>
            <person name="Rothschild-Mancinelli K."/>
            <person name="Lyhne E.K."/>
            <person name="Kogle M.E."/>
            <person name="Barry K."/>
            <person name="Clum A."/>
            <person name="Na H."/>
            <person name="Ledsgaard L."/>
            <person name="Lin J."/>
            <person name="Lipzen A."/>
            <person name="Kuo A."/>
            <person name="Riley R."/>
            <person name="Mondo S."/>
            <person name="Labutti K."/>
            <person name="Haridas S."/>
            <person name="Pangalinan J."/>
            <person name="Salamov A.A."/>
            <person name="Simmons B.A."/>
            <person name="Magnuson J.K."/>
            <person name="Chen J."/>
            <person name="Drula E."/>
            <person name="Henrissat B."/>
            <person name="Wiebenga A."/>
            <person name="Lubbers R.J."/>
            <person name="Gomes A.C."/>
            <person name="Makela M.R."/>
            <person name="Stajich J."/>
            <person name="Grigoriev I.V."/>
            <person name="Mortensen U.H."/>
            <person name="De Vries R.P."/>
            <person name="Baker S.E."/>
            <person name="Andersen M.R."/>
        </authorList>
    </citation>
    <scope>NUCLEOTIDE SEQUENCE [LARGE SCALE GENOMIC DNA]</scope>
    <source>
        <strain evidence="1 2">CBS 209.92</strain>
    </source>
</reference>
<proteinExistence type="predicted"/>
<accession>A0ABR4FJY5</accession>
<dbReference type="Proteomes" id="UP001610563">
    <property type="component" value="Unassembled WGS sequence"/>
</dbReference>
<gene>
    <name evidence="1" type="ORF">BJX66DRAFT_318648</name>
</gene>
<keyword evidence="2" id="KW-1185">Reference proteome</keyword>
<protein>
    <submittedName>
        <fullName evidence="1">Uncharacterized protein</fullName>
    </submittedName>
</protein>
<evidence type="ECO:0000313" key="2">
    <source>
        <dbReference type="Proteomes" id="UP001610563"/>
    </source>
</evidence>